<dbReference type="GO" id="GO:0005581">
    <property type="term" value="C:collagen trimer"/>
    <property type="evidence" value="ECO:0007669"/>
    <property type="project" value="UniProtKB-KW"/>
</dbReference>
<gene>
    <name evidence="2" type="primary">COL6A3_1</name>
    <name evidence="2" type="ORF">OS493_004681</name>
</gene>
<feature type="domain" description="VWFA" evidence="1">
    <location>
        <begin position="6"/>
        <end position="111"/>
    </location>
</feature>
<dbReference type="InterPro" id="IPR036465">
    <property type="entry name" value="vWFA_dom_sf"/>
</dbReference>
<evidence type="ECO:0000313" key="3">
    <source>
        <dbReference type="Proteomes" id="UP001163046"/>
    </source>
</evidence>
<accession>A0A9W9ZI79</accession>
<sequence length="111" mass="12339">YDPPMDLGLLVDSSSAVDWSQMQGLLKGYVGTRNISFDRDRVGIAYFASSSKVSWPFPTSSSVDYNKNRIWQAIDDLQQQGGDERRIDLGFETAANDLFGPQSGARRDADQ</sequence>
<organism evidence="2 3">
    <name type="scientific">Desmophyllum pertusum</name>
    <dbReference type="NCBI Taxonomy" id="174260"/>
    <lineage>
        <taxon>Eukaryota</taxon>
        <taxon>Metazoa</taxon>
        <taxon>Cnidaria</taxon>
        <taxon>Anthozoa</taxon>
        <taxon>Hexacorallia</taxon>
        <taxon>Scleractinia</taxon>
        <taxon>Caryophylliina</taxon>
        <taxon>Caryophylliidae</taxon>
        <taxon>Desmophyllum</taxon>
    </lineage>
</organism>
<dbReference type="PROSITE" id="PS50234">
    <property type="entry name" value="VWFA"/>
    <property type="match status" value="1"/>
</dbReference>
<dbReference type="AlphaFoldDB" id="A0A9W9ZI79"/>
<proteinExistence type="predicted"/>
<name>A0A9W9ZI79_9CNID</name>
<feature type="non-terminal residue" evidence="2">
    <location>
        <position position="111"/>
    </location>
</feature>
<dbReference type="EMBL" id="MU826351">
    <property type="protein sequence ID" value="KAJ7381083.1"/>
    <property type="molecule type" value="Genomic_DNA"/>
</dbReference>
<dbReference type="SUPFAM" id="SSF53300">
    <property type="entry name" value="vWA-like"/>
    <property type="match status" value="1"/>
</dbReference>
<keyword evidence="3" id="KW-1185">Reference proteome</keyword>
<dbReference type="Pfam" id="PF00092">
    <property type="entry name" value="VWA"/>
    <property type="match status" value="1"/>
</dbReference>
<dbReference type="Proteomes" id="UP001163046">
    <property type="component" value="Unassembled WGS sequence"/>
</dbReference>
<protein>
    <submittedName>
        <fullName evidence="2">Collagen</fullName>
    </submittedName>
</protein>
<keyword evidence="2" id="KW-0176">Collagen</keyword>
<evidence type="ECO:0000313" key="2">
    <source>
        <dbReference type="EMBL" id="KAJ7381083.1"/>
    </source>
</evidence>
<dbReference type="InterPro" id="IPR002035">
    <property type="entry name" value="VWF_A"/>
</dbReference>
<comment type="caution">
    <text evidence="2">The sequence shown here is derived from an EMBL/GenBank/DDBJ whole genome shotgun (WGS) entry which is preliminary data.</text>
</comment>
<reference evidence="2" key="1">
    <citation type="submission" date="2023-01" db="EMBL/GenBank/DDBJ databases">
        <title>Genome assembly of the deep-sea coral Lophelia pertusa.</title>
        <authorList>
            <person name="Herrera S."/>
            <person name="Cordes E."/>
        </authorList>
    </citation>
    <scope>NUCLEOTIDE SEQUENCE</scope>
    <source>
        <strain evidence="2">USNM1676648</strain>
        <tissue evidence="2">Polyp</tissue>
    </source>
</reference>
<feature type="non-terminal residue" evidence="2">
    <location>
        <position position="1"/>
    </location>
</feature>
<evidence type="ECO:0000259" key="1">
    <source>
        <dbReference type="PROSITE" id="PS50234"/>
    </source>
</evidence>
<dbReference type="Gene3D" id="3.40.50.410">
    <property type="entry name" value="von Willebrand factor, type A domain"/>
    <property type="match status" value="1"/>
</dbReference>